<sequence>MTVRLENLSKTFGATRALDGAGLELRPGTVHALLGGNGSGKSTAIKILAGAYQADGGTIHIGAQSWPAAGYDAKAGWSAGLRFVHQDLGLFDELSIAENFALDHGWPRGRGGRIKWGELRQRVAQLLAVYGISADPSTVVGRLRPAQRTMLAIARAVQDHDGADRVLILDEPTAALPQHESEILLQAVRRRADQGQTVLIVSHRMQEVLSICDDFTVFRDGRTVANLVAAEPTEDELISHMTGAPVTVHEPAPARAGDTEPILEVQGLTGGPLDGVDLTVRAGEIVGVAGLVGSGRTSLLKTVFGEHAPATGTIALSGVPAAAGIPNRMAAGVAYLPEDRLGEAALNDLTVRENLSAAVLPRLWRRGRMAPDTEAENLVSTYRVRTPSADAAFLSLSGGNQQKVVLARWLRRDPRLLLLDEPTQGVDIMSRRDIYAAIRQASARGCAVLVVSSDFVELTELCDRVTVLRRGRIVTDVSGDALTADHLTALTQGVLR</sequence>
<comment type="caution">
    <text evidence="6">The sequence shown here is derived from an EMBL/GenBank/DDBJ whole genome shotgun (WGS) entry which is preliminary data.</text>
</comment>
<evidence type="ECO:0000256" key="1">
    <source>
        <dbReference type="ARBA" id="ARBA00022448"/>
    </source>
</evidence>
<dbReference type="Pfam" id="PF00005">
    <property type="entry name" value="ABC_tran"/>
    <property type="match status" value="2"/>
</dbReference>
<dbReference type="SMART" id="SM00382">
    <property type="entry name" value="AAA"/>
    <property type="match status" value="2"/>
</dbReference>
<evidence type="ECO:0000256" key="4">
    <source>
        <dbReference type="ARBA" id="ARBA00022840"/>
    </source>
</evidence>
<dbReference type="CDD" id="cd03215">
    <property type="entry name" value="ABC_Carb_Monos_II"/>
    <property type="match status" value="1"/>
</dbReference>
<evidence type="ECO:0000256" key="3">
    <source>
        <dbReference type="ARBA" id="ARBA00022741"/>
    </source>
</evidence>
<evidence type="ECO:0000313" key="6">
    <source>
        <dbReference type="EMBL" id="MFC4063531.1"/>
    </source>
</evidence>
<name>A0ABV8IHM7_9ACTN</name>
<dbReference type="InterPro" id="IPR003439">
    <property type="entry name" value="ABC_transporter-like_ATP-bd"/>
</dbReference>
<accession>A0ABV8IHM7</accession>
<keyword evidence="3" id="KW-0547">Nucleotide-binding</keyword>
<dbReference type="PROSITE" id="PS00211">
    <property type="entry name" value="ABC_TRANSPORTER_1"/>
    <property type="match status" value="1"/>
</dbReference>
<dbReference type="CDD" id="cd03216">
    <property type="entry name" value="ABC_Carb_Monos_I"/>
    <property type="match status" value="1"/>
</dbReference>
<evidence type="ECO:0000313" key="7">
    <source>
        <dbReference type="Proteomes" id="UP001595867"/>
    </source>
</evidence>
<keyword evidence="2" id="KW-0677">Repeat</keyword>
<keyword evidence="7" id="KW-1185">Reference proteome</keyword>
<dbReference type="InterPro" id="IPR027417">
    <property type="entry name" value="P-loop_NTPase"/>
</dbReference>
<dbReference type="SUPFAM" id="SSF52540">
    <property type="entry name" value="P-loop containing nucleoside triphosphate hydrolases"/>
    <property type="match status" value="2"/>
</dbReference>
<dbReference type="PANTHER" id="PTHR43790:SF9">
    <property type="entry name" value="GALACTOFURANOSE TRANSPORTER ATP-BINDING PROTEIN YTFR"/>
    <property type="match status" value="1"/>
</dbReference>
<dbReference type="GO" id="GO:0005524">
    <property type="term" value="F:ATP binding"/>
    <property type="evidence" value="ECO:0007669"/>
    <property type="project" value="UniProtKB-KW"/>
</dbReference>
<protein>
    <submittedName>
        <fullName evidence="6">Sugar ABC transporter ATP-binding protein</fullName>
    </submittedName>
</protein>
<dbReference type="InterPro" id="IPR017871">
    <property type="entry name" value="ABC_transporter-like_CS"/>
</dbReference>
<feature type="domain" description="ABC transporter" evidence="5">
    <location>
        <begin position="257"/>
        <end position="495"/>
    </location>
</feature>
<dbReference type="Proteomes" id="UP001595867">
    <property type="component" value="Unassembled WGS sequence"/>
</dbReference>
<reference evidence="7" key="1">
    <citation type="journal article" date="2019" name="Int. J. Syst. Evol. Microbiol.">
        <title>The Global Catalogue of Microorganisms (GCM) 10K type strain sequencing project: providing services to taxonomists for standard genome sequencing and annotation.</title>
        <authorList>
            <consortium name="The Broad Institute Genomics Platform"/>
            <consortium name="The Broad Institute Genome Sequencing Center for Infectious Disease"/>
            <person name="Wu L."/>
            <person name="Ma J."/>
        </authorList>
    </citation>
    <scope>NUCLEOTIDE SEQUENCE [LARGE SCALE GENOMIC DNA]</scope>
    <source>
        <strain evidence="7">TBRC 5832</strain>
    </source>
</reference>
<feature type="domain" description="ABC transporter" evidence="5">
    <location>
        <begin position="3"/>
        <end position="245"/>
    </location>
</feature>
<evidence type="ECO:0000259" key="5">
    <source>
        <dbReference type="PROSITE" id="PS50893"/>
    </source>
</evidence>
<dbReference type="EMBL" id="JBHSBL010000002">
    <property type="protein sequence ID" value="MFC4063531.1"/>
    <property type="molecule type" value="Genomic_DNA"/>
</dbReference>
<keyword evidence="1" id="KW-0813">Transport</keyword>
<dbReference type="InterPro" id="IPR050107">
    <property type="entry name" value="ABC_carbohydrate_import_ATPase"/>
</dbReference>
<evidence type="ECO:0000256" key="2">
    <source>
        <dbReference type="ARBA" id="ARBA00022737"/>
    </source>
</evidence>
<dbReference type="PROSITE" id="PS50893">
    <property type="entry name" value="ABC_TRANSPORTER_2"/>
    <property type="match status" value="2"/>
</dbReference>
<dbReference type="Gene3D" id="3.40.50.300">
    <property type="entry name" value="P-loop containing nucleotide triphosphate hydrolases"/>
    <property type="match status" value="2"/>
</dbReference>
<proteinExistence type="predicted"/>
<dbReference type="PANTHER" id="PTHR43790">
    <property type="entry name" value="CARBOHYDRATE TRANSPORT ATP-BINDING PROTEIN MG119-RELATED"/>
    <property type="match status" value="1"/>
</dbReference>
<dbReference type="InterPro" id="IPR003593">
    <property type="entry name" value="AAA+_ATPase"/>
</dbReference>
<dbReference type="RefSeq" id="WP_378064539.1">
    <property type="nucleotide sequence ID" value="NZ_JBHSBL010000002.1"/>
</dbReference>
<gene>
    <name evidence="6" type="ORF">ACFO0C_01210</name>
</gene>
<organism evidence="6 7">
    <name type="scientific">Actinoplanes subglobosus</name>
    <dbReference type="NCBI Taxonomy" id="1547892"/>
    <lineage>
        <taxon>Bacteria</taxon>
        <taxon>Bacillati</taxon>
        <taxon>Actinomycetota</taxon>
        <taxon>Actinomycetes</taxon>
        <taxon>Micromonosporales</taxon>
        <taxon>Micromonosporaceae</taxon>
        <taxon>Actinoplanes</taxon>
    </lineage>
</organism>
<keyword evidence="4 6" id="KW-0067">ATP-binding</keyword>